<accession>A0A1B7MWG1</accession>
<dbReference type="OrthoDB" id="3188871at2759"/>
<feature type="region of interest" description="Disordered" evidence="1">
    <location>
        <begin position="168"/>
        <end position="187"/>
    </location>
</feature>
<name>A0A1B7MWG1_9AGAM</name>
<dbReference type="InParanoid" id="A0A1B7MWG1"/>
<evidence type="ECO:0000313" key="2">
    <source>
        <dbReference type="EMBL" id="OAX36940.1"/>
    </source>
</evidence>
<gene>
    <name evidence="2" type="ORF">K503DRAFT_801627</name>
</gene>
<dbReference type="EMBL" id="KV448383">
    <property type="protein sequence ID" value="OAX36940.1"/>
    <property type="molecule type" value="Genomic_DNA"/>
</dbReference>
<sequence length="235" mass="24880">MSLLVLPTLTAWTSSRLTAILTAKTQADFTTAFDALFARNVNVTFNGKNLSREQYQAQLLSQSSAAVGEEGASVSVQGQLEVQGDQGQISGLVGVFYTSLVDSKFLVMAAPAESKVVSSFNAIIQATESRPQPINPRIHGYFDPRRIVTVNQIATDQALHFTIPTTSFNSSSPDVTTKSTPGPFGGRFGPGPVRLDPIETNAHPEIFPGGGEFGAPPVLIPGETIGDESNTKGQA</sequence>
<feature type="region of interest" description="Disordered" evidence="1">
    <location>
        <begin position="197"/>
        <end position="235"/>
    </location>
</feature>
<feature type="compositionally biased region" description="Polar residues" evidence="1">
    <location>
        <begin position="168"/>
        <end position="180"/>
    </location>
</feature>
<proteinExistence type="predicted"/>
<dbReference type="AlphaFoldDB" id="A0A1B7MWG1"/>
<evidence type="ECO:0000313" key="3">
    <source>
        <dbReference type="Proteomes" id="UP000092154"/>
    </source>
</evidence>
<protein>
    <submittedName>
        <fullName evidence="2">Uncharacterized protein</fullName>
    </submittedName>
</protein>
<organism evidence="2 3">
    <name type="scientific">Rhizopogon vinicolor AM-OR11-026</name>
    <dbReference type="NCBI Taxonomy" id="1314800"/>
    <lineage>
        <taxon>Eukaryota</taxon>
        <taxon>Fungi</taxon>
        <taxon>Dikarya</taxon>
        <taxon>Basidiomycota</taxon>
        <taxon>Agaricomycotina</taxon>
        <taxon>Agaricomycetes</taxon>
        <taxon>Agaricomycetidae</taxon>
        <taxon>Boletales</taxon>
        <taxon>Suillineae</taxon>
        <taxon>Rhizopogonaceae</taxon>
        <taxon>Rhizopogon</taxon>
    </lineage>
</organism>
<evidence type="ECO:0000256" key="1">
    <source>
        <dbReference type="SAM" id="MobiDB-lite"/>
    </source>
</evidence>
<reference evidence="2 3" key="1">
    <citation type="submission" date="2016-06" db="EMBL/GenBank/DDBJ databases">
        <title>Comparative genomics of the ectomycorrhizal sister species Rhizopogon vinicolor and Rhizopogon vesiculosus (Basidiomycota: Boletales) reveals a divergence of the mating type B locus.</title>
        <authorList>
            <consortium name="DOE Joint Genome Institute"/>
            <person name="Mujic A.B."/>
            <person name="Kuo A."/>
            <person name="Tritt A."/>
            <person name="Lipzen A."/>
            <person name="Chen C."/>
            <person name="Johnson J."/>
            <person name="Sharma A."/>
            <person name="Barry K."/>
            <person name="Grigoriev I.V."/>
            <person name="Spatafora J.W."/>
        </authorList>
    </citation>
    <scope>NUCLEOTIDE SEQUENCE [LARGE SCALE GENOMIC DNA]</scope>
    <source>
        <strain evidence="2 3">AM-OR11-026</strain>
    </source>
</reference>
<keyword evidence="3" id="KW-1185">Reference proteome</keyword>
<dbReference type="Proteomes" id="UP000092154">
    <property type="component" value="Unassembled WGS sequence"/>
</dbReference>